<feature type="compositionally biased region" description="Acidic residues" evidence="6">
    <location>
        <begin position="288"/>
        <end position="304"/>
    </location>
</feature>
<feature type="region of interest" description="Disordered" evidence="6">
    <location>
        <begin position="644"/>
        <end position="683"/>
    </location>
</feature>
<dbReference type="Pfam" id="PF04576">
    <property type="entry name" value="Zein-binding"/>
    <property type="match status" value="1"/>
</dbReference>
<evidence type="ECO:0000256" key="5">
    <source>
        <dbReference type="SAM" id="Coils"/>
    </source>
</evidence>
<accession>A0AAV0CNH5</accession>
<dbReference type="EMBL" id="CAMAPF010000033">
    <property type="protein sequence ID" value="CAH9079057.1"/>
    <property type="molecule type" value="Genomic_DNA"/>
</dbReference>
<feature type="region of interest" description="Disordered" evidence="6">
    <location>
        <begin position="548"/>
        <end position="571"/>
    </location>
</feature>
<keyword evidence="3 7" id="KW-1133">Transmembrane helix</keyword>
<dbReference type="PROSITE" id="PS51775">
    <property type="entry name" value="GTD_BINDING"/>
    <property type="match status" value="1"/>
</dbReference>
<feature type="region of interest" description="Disordered" evidence="6">
    <location>
        <begin position="192"/>
        <end position="218"/>
    </location>
</feature>
<evidence type="ECO:0000256" key="3">
    <source>
        <dbReference type="ARBA" id="ARBA00022989"/>
    </source>
</evidence>
<feature type="compositionally biased region" description="Basic and acidic residues" evidence="6">
    <location>
        <begin position="270"/>
        <end position="280"/>
    </location>
</feature>
<keyword evidence="2 7" id="KW-0812">Transmembrane</keyword>
<evidence type="ECO:0000259" key="8">
    <source>
        <dbReference type="PROSITE" id="PS51775"/>
    </source>
</evidence>
<sequence>MGCEVDCMWSLSSLVGAFLDLAIAYFLLCASSVVFLGTKFLGLFGLPLPCPCNGLFGTASNRDLCLKRLLVDFPNEKVSNVHYSVEGKFPFNDHNCRVNMRLIRENDNNKFNTSHGLIQMEECQEASCSSVTDARKSISVPRIEFKHKTETESVREGRADVKGKGASLCKNRSGIRRRMKRALAVENWMSSSVSSYDPPETDFQSCPISPPSINKERKGIRLLREDSNELYGNGIDARCSQHNGQRDGFDWNGFPDEDVQQTDKNASSYEELKANDESSKELTQLRVEEEDGGGDDDDDDDDEGDGGRGALYLELEKERNAAAIAADEAMAMISRLQEEKASIEMEARQYQRIYEEKSVYDAEEMDILKEILVRREREKHFLEKEVEAYRNMMISVRNDEPDGAGGDERQPFDYSLYESEDPMLMLHQLSASIDKKTMTKCKGLNNSSNSEHKEGSSPPKQGRLASYSSSNQVFQEKEMVTMVNDSYVSERKKEENSHDPSLGFCPSNSSLDKVLHVVHDVHVIDDKGEPFSTNDNQNSASSQMIDVNRDAPSTSSSDLNNQGLPPLGPKTMSLQARDALRRHSMSTFDIERLKLDFEVERLRERLKSVQEGREKLNVSVENRDGDKLQLKLLEDIARQLNEIRHLTQPGRGIRQASLPPPSSKGTSKKKRSRSVSSGVQNSS</sequence>
<evidence type="ECO:0000256" key="1">
    <source>
        <dbReference type="ARBA" id="ARBA00004370"/>
    </source>
</evidence>
<gene>
    <name evidence="9" type="ORF">CEPIT_LOCUS6702</name>
</gene>
<comment type="subcellular location">
    <subcellularLocation>
        <location evidence="1">Membrane</location>
    </subcellularLocation>
</comment>
<dbReference type="GO" id="GO:0080115">
    <property type="term" value="F:myosin XI tail binding"/>
    <property type="evidence" value="ECO:0007669"/>
    <property type="project" value="UniProtKB-ARBA"/>
</dbReference>
<dbReference type="PANTHER" id="PTHR31422">
    <property type="entry name" value="BNAANNG28530D PROTEIN"/>
    <property type="match status" value="1"/>
</dbReference>
<feature type="compositionally biased region" description="Low complexity" evidence="6">
    <location>
        <begin position="674"/>
        <end position="683"/>
    </location>
</feature>
<keyword evidence="4 7" id="KW-0472">Membrane</keyword>
<protein>
    <recommendedName>
        <fullName evidence="8">GTD-binding domain-containing protein</fullName>
    </recommendedName>
</protein>
<evidence type="ECO:0000313" key="10">
    <source>
        <dbReference type="Proteomes" id="UP001152523"/>
    </source>
</evidence>
<feature type="domain" description="GTD-binding" evidence="8">
    <location>
        <begin position="292"/>
        <end position="390"/>
    </location>
</feature>
<reference evidence="9" key="1">
    <citation type="submission" date="2022-07" db="EMBL/GenBank/DDBJ databases">
        <authorList>
            <person name="Macas J."/>
            <person name="Novak P."/>
            <person name="Neumann P."/>
        </authorList>
    </citation>
    <scope>NUCLEOTIDE SEQUENCE</scope>
</reference>
<dbReference type="AlphaFoldDB" id="A0AAV0CNH5"/>
<proteinExistence type="predicted"/>
<feature type="transmembrane region" description="Helical" evidence="7">
    <location>
        <begin position="14"/>
        <end position="36"/>
    </location>
</feature>
<organism evidence="9 10">
    <name type="scientific">Cuscuta epithymum</name>
    <dbReference type="NCBI Taxonomy" id="186058"/>
    <lineage>
        <taxon>Eukaryota</taxon>
        <taxon>Viridiplantae</taxon>
        <taxon>Streptophyta</taxon>
        <taxon>Embryophyta</taxon>
        <taxon>Tracheophyta</taxon>
        <taxon>Spermatophyta</taxon>
        <taxon>Magnoliopsida</taxon>
        <taxon>eudicotyledons</taxon>
        <taxon>Gunneridae</taxon>
        <taxon>Pentapetalae</taxon>
        <taxon>asterids</taxon>
        <taxon>lamiids</taxon>
        <taxon>Solanales</taxon>
        <taxon>Convolvulaceae</taxon>
        <taxon>Cuscuteae</taxon>
        <taxon>Cuscuta</taxon>
        <taxon>Cuscuta subgen. Cuscuta</taxon>
    </lineage>
</organism>
<feature type="region of interest" description="Disordered" evidence="6">
    <location>
        <begin position="239"/>
        <end position="308"/>
    </location>
</feature>
<dbReference type="Proteomes" id="UP001152523">
    <property type="component" value="Unassembled WGS sequence"/>
</dbReference>
<evidence type="ECO:0000256" key="7">
    <source>
        <dbReference type="SAM" id="Phobius"/>
    </source>
</evidence>
<feature type="coiled-coil region" evidence="5">
    <location>
        <begin position="326"/>
        <end position="392"/>
    </location>
</feature>
<dbReference type="InterPro" id="IPR007656">
    <property type="entry name" value="GTD-bd"/>
</dbReference>
<feature type="region of interest" description="Disordered" evidence="6">
    <location>
        <begin position="440"/>
        <end position="478"/>
    </location>
</feature>
<name>A0AAV0CNH5_9ASTE</name>
<keyword evidence="10" id="KW-1185">Reference proteome</keyword>
<feature type="compositionally biased region" description="Polar residues" evidence="6">
    <location>
        <begin position="548"/>
        <end position="563"/>
    </location>
</feature>
<evidence type="ECO:0000256" key="6">
    <source>
        <dbReference type="SAM" id="MobiDB-lite"/>
    </source>
</evidence>
<comment type="caution">
    <text evidence="9">The sequence shown here is derived from an EMBL/GenBank/DDBJ whole genome shotgun (WGS) entry which is preliminary data.</text>
</comment>
<evidence type="ECO:0000256" key="2">
    <source>
        <dbReference type="ARBA" id="ARBA00022692"/>
    </source>
</evidence>
<keyword evidence="5" id="KW-0175">Coiled coil</keyword>
<dbReference type="GO" id="GO:0016020">
    <property type="term" value="C:membrane"/>
    <property type="evidence" value="ECO:0007669"/>
    <property type="project" value="UniProtKB-SubCell"/>
</dbReference>
<evidence type="ECO:0000256" key="4">
    <source>
        <dbReference type="ARBA" id="ARBA00023136"/>
    </source>
</evidence>
<evidence type="ECO:0000313" key="9">
    <source>
        <dbReference type="EMBL" id="CAH9079057.1"/>
    </source>
</evidence>
<dbReference type="PANTHER" id="PTHR31422:SF3">
    <property type="entry name" value="GTD-BINDING DOMAIN-CONTAINING PROTEIN"/>
    <property type="match status" value="1"/>
</dbReference>